<comment type="subunit">
    <text evidence="5">The Tat system comprises two distinct complexes: a TatABC complex, containing multiple copies of TatA, TatB and TatC subunits, and a separate TatA complex, containing only TatA subunits. Substrates initially bind to the TatABC complex, which probably triggers association of the separate TatA complex to form the active translocon.</text>
</comment>
<keyword evidence="5" id="KW-0811">Translocation</keyword>
<dbReference type="HAMAP" id="MF_00902">
    <property type="entry name" value="TatC"/>
    <property type="match status" value="1"/>
</dbReference>
<accession>A0A399RB23</accession>
<dbReference type="AlphaFoldDB" id="A0A399RB23"/>
<proteinExistence type="inferred from homology"/>
<comment type="caution">
    <text evidence="5">Lacks conserved residue(s) required for the propagation of feature annotation.</text>
</comment>
<keyword evidence="4 5" id="KW-0472">Membrane</keyword>
<keyword evidence="2 5" id="KW-0812">Transmembrane</keyword>
<protein>
    <recommendedName>
        <fullName evidence="5">Sec-independent protein translocase protein TatC</fullName>
    </recommendedName>
</protein>
<evidence type="ECO:0000313" key="6">
    <source>
        <dbReference type="EMBL" id="RIJ27973.1"/>
    </source>
</evidence>
<dbReference type="InterPro" id="IPR019820">
    <property type="entry name" value="Sec-indep_translocase_CS"/>
</dbReference>
<sequence length="279" mass="30840">MSQDMREDERPDITDDDEMEASRAPLLDHLIELRSRLIWSIVALALGTIGCFFIARPLYNILLGPLVAVAELTRQDANFELIYTAPLEVFFVQLKLALFAGVFVAFPIIGWQMYSFVAPGLYRKEKGAVLPFLIAAPVLFVIGAVFVYFVMLPLISRFALSFEQLGGDGIAAITPQIKVSEYLSLVMALMLAFGLSFQLPVVLSLMGRAGIIGSDTLRSGRKYAVVAILVAAAFFTPPDLISQVMLAVPVYGLYEISIWCVRMMEKKAEEEEAAREAET</sequence>
<dbReference type="Proteomes" id="UP000266385">
    <property type="component" value="Unassembled WGS sequence"/>
</dbReference>
<dbReference type="PANTHER" id="PTHR30371">
    <property type="entry name" value="SEC-INDEPENDENT PROTEIN TRANSLOCASE PROTEIN TATC"/>
    <property type="match status" value="1"/>
</dbReference>
<feature type="transmembrane region" description="Helical" evidence="5">
    <location>
        <begin position="37"/>
        <end position="55"/>
    </location>
</feature>
<comment type="function">
    <text evidence="5">Part of the twin-arginine translocation (Tat) system that transports large folded proteins containing a characteristic twin-arginine motif in their signal peptide across membranes. Together with TatB, TatC is part of a receptor directly interacting with Tat signal peptides.</text>
</comment>
<dbReference type="OrthoDB" id="9777044at2"/>
<reference evidence="6 7" key="1">
    <citation type="submission" date="2018-08" db="EMBL/GenBank/DDBJ databases">
        <title>Henriciella mobilis sp. nov., isolated from seawater.</title>
        <authorList>
            <person name="Cheng H."/>
            <person name="Wu Y.-H."/>
            <person name="Xu X.-W."/>
            <person name="Guo L.-L."/>
        </authorList>
    </citation>
    <scope>NUCLEOTIDE SEQUENCE [LARGE SCALE GENOMIC DNA]</scope>
    <source>
        <strain evidence="6 7">JN25</strain>
    </source>
</reference>
<feature type="transmembrane region" description="Helical" evidence="5">
    <location>
        <begin position="182"/>
        <end position="207"/>
    </location>
</feature>
<dbReference type="PRINTS" id="PR01840">
    <property type="entry name" value="TATCFAMILY"/>
</dbReference>
<feature type="transmembrane region" description="Helical" evidence="5">
    <location>
        <begin position="129"/>
        <end position="151"/>
    </location>
</feature>
<keyword evidence="7" id="KW-1185">Reference proteome</keyword>
<evidence type="ECO:0000313" key="7">
    <source>
        <dbReference type="Proteomes" id="UP000266385"/>
    </source>
</evidence>
<keyword evidence="3 5" id="KW-1133">Transmembrane helix</keyword>
<feature type="transmembrane region" description="Helical" evidence="5">
    <location>
        <begin position="96"/>
        <end position="117"/>
    </location>
</feature>
<gene>
    <name evidence="5 6" type="primary">tatC</name>
    <name evidence="6" type="ORF">D1223_11155</name>
</gene>
<dbReference type="RefSeq" id="WP_119376509.1">
    <property type="nucleotide sequence ID" value="NZ_QWFX01000013.1"/>
</dbReference>
<evidence type="ECO:0000256" key="4">
    <source>
        <dbReference type="ARBA" id="ARBA00023136"/>
    </source>
</evidence>
<comment type="subcellular location">
    <subcellularLocation>
        <location evidence="5">Cell membrane</location>
        <topology evidence="5">Multi-pass membrane protein</topology>
    </subcellularLocation>
    <subcellularLocation>
        <location evidence="1">Membrane</location>
        <topology evidence="1">Multi-pass membrane protein</topology>
    </subcellularLocation>
</comment>
<dbReference type="InterPro" id="IPR002033">
    <property type="entry name" value="TatC"/>
</dbReference>
<keyword evidence="5" id="KW-0813">Transport</keyword>
<evidence type="ECO:0000256" key="2">
    <source>
        <dbReference type="ARBA" id="ARBA00022692"/>
    </source>
</evidence>
<comment type="caution">
    <text evidence="6">The sequence shown here is derived from an EMBL/GenBank/DDBJ whole genome shotgun (WGS) entry which is preliminary data.</text>
</comment>
<organism evidence="6 7">
    <name type="scientific">Henriciella mobilis</name>
    <dbReference type="NCBI Taxonomy" id="2305467"/>
    <lineage>
        <taxon>Bacteria</taxon>
        <taxon>Pseudomonadati</taxon>
        <taxon>Pseudomonadota</taxon>
        <taxon>Alphaproteobacteria</taxon>
        <taxon>Hyphomonadales</taxon>
        <taxon>Hyphomonadaceae</taxon>
        <taxon>Henriciella</taxon>
    </lineage>
</organism>
<dbReference type="PROSITE" id="PS01218">
    <property type="entry name" value="TATC"/>
    <property type="match status" value="1"/>
</dbReference>
<dbReference type="GO" id="GO:0009977">
    <property type="term" value="F:proton motive force dependent protein transmembrane transporter activity"/>
    <property type="evidence" value="ECO:0007669"/>
    <property type="project" value="TreeGrafter"/>
</dbReference>
<dbReference type="NCBIfam" id="TIGR00945">
    <property type="entry name" value="tatC"/>
    <property type="match status" value="1"/>
</dbReference>
<keyword evidence="5" id="KW-1003">Cell membrane</keyword>
<dbReference type="Pfam" id="PF00902">
    <property type="entry name" value="TatC"/>
    <property type="match status" value="1"/>
</dbReference>
<name>A0A399RB23_9PROT</name>
<comment type="similarity">
    <text evidence="5">Belongs to the TatC family.</text>
</comment>
<keyword evidence="5" id="KW-0653">Protein transport</keyword>
<dbReference type="GO" id="GO:0033281">
    <property type="term" value="C:TAT protein transport complex"/>
    <property type="evidence" value="ECO:0007669"/>
    <property type="project" value="UniProtKB-UniRule"/>
</dbReference>
<dbReference type="GO" id="GO:0065002">
    <property type="term" value="P:intracellular protein transmembrane transport"/>
    <property type="evidence" value="ECO:0007669"/>
    <property type="project" value="TreeGrafter"/>
</dbReference>
<dbReference type="EMBL" id="QWFX01000013">
    <property type="protein sequence ID" value="RIJ27973.1"/>
    <property type="molecule type" value="Genomic_DNA"/>
</dbReference>
<dbReference type="GO" id="GO:0043953">
    <property type="term" value="P:protein transport by the Tat complex"/>
    <property type="evidence" value="ECO:0007669"/>
    <property type="project" value="UniProtKB-UniRule"/>
</dbReference>
<evidence type="ECO:0000256" key="3">
    <source>
        <dbReference type="ARBA" id="ARBA00022989"/>
    </source>
</evidence>
<dbReference type="PANTHER" id="PTHR30371:SF0">
    <property type="entry name" value="SEC-INDEPENDENT PROTEIN TRANSLOCASE PROTEIN TATC, CHLOROPLASTIC-RELATED"/>
    <property type="match status" value="1"/>
</dbReference>
<evidence type="ECO:0000256" key="1">
    <source>
        <dbReference type="ARBA" id="ARBA00004141"/>
    </source>
</evidence>
<evidence type="ECO:0000256" key="5">
    <source>
        <dbReference type="HAMAP-Rule" id="MF_00902"/>
    </source>
</evidence>